<name>A0A1V2UI24_ENTMU</name>
<dbReference type="RefSeq" id="WP_077151665.1">
    <property type="nucleotide sequence ID" value="NZ_CABMMO010000008.1"/>
</dbReference>
<gene>
    <name evidence="2" type="ORF">BTN92_09680</name>
</gene>
<protein>
    <recommendedName>
        <fullName evidence="4">DUF1310 domain-containing protein</fullName>
    </recommendedName>
</protein>
<keyword evidence="1" id="KW-1133">Transmembrane helix</keyword>
<evidence type="ECO:0000313" key="2">
    <source>
        <dbReference type="EMBL" id="ONN43019.1"/>
    </source>
</evidence>
<accession>A0A1V2UI24</accession>
<dbReference type="OrthoDB" id="2193136at2"/>
<dbReference type="AlphaFoldDB" id="A0A1V2UI24"/>
<evidence type="ECO:0008006" key="4">
    <source>
        <dbReference type="Google" id="ProtNLM"/>
    </source>
</evidence>
<evidence type="ECO:0000256" key="1">
    <source>
        <dbReference type="SAM" id="Phobius"/>
    </source>
</evidence>
<keyword evidence="1" id="KW-0812">Transmembrane</keyword>
<proteinExistence type="predicted"/>
<feature type="transmembrane region" description="Helical" evidence="1">
    <location>
        <begin position="9"/>
        <end position="30"/>
    </location>
</feature>
<organism evidence="2 3">
    <name type="scientific">Enterococcus mundtii</name>
    <dbReference type="NCBI Taxonomy" id="53346"/>
    <lineage>
        <taxon>Bacteria</taxon>
        <taxon>Bacillati</taxon>
        <taxon>Bacillota</taxon>
        <taxon>Bacilli</taxon>
        <taxon>Lactobacillales</taxon>
        <taxon>Enterococcaceae</taxon>
        <taxon>Enterococcus</taxon>
    </lineage>
</organism>
<evidence type="ECO:0000313" key="3">
    <source>
        <dbReference type="Proteomes" id="UP000189299"/>
    </source>
</evidence>
<comment type="caution">
    <text evidence="2">The sequence shown here is derived from an EMBL/GenBank/DDBJ whole genome shotgun (WGS) entry which is preliminary data.</text>
</comment>
<dbReference type="Proteomes" id="UP000189299">
    <property type="component" value="Unassembled WGS sequence"/>
</dbReference>
<reference evidence="2 3" key="1">
    <citation type="submission" date="2016-12" db="EMBL/GenBank/DDBJ databases">
        <authorList>
            <person name="Song W.-J."/>
            <person name="Kurnit D.M."/>
        </authorList>
    </citation>
    <scope>NUCLEOTIDE SEQUENCE [LARGE SCALE GENOMIC DNA]</scope>
    <source>
        <strain evidence="2 3">CGB1038-1_S1</strain>
    </source>
</reference>
<dbReference type="EMBL" id="MSTR01000008">
    <property type="protein sequence ID" value="ONN43019.1"/>
    <property type="molecule type" value="Genomic_DNA"/>
</dbReference>
<keyword evidence="1" id="KW-0472">Membrane</keyword>
<sequence length="135" mass="15376">MRNRTNKQLVIGMAVLISLVMIGIGGKVYMDNREERKAQELLIAEKESVQALKNTFADIAEIKFEGSAKNDMTGSYRLFVTMKNLKGQSVYFSYGFWKESNKLGELGVEDRAIQIKGITKNKIRVIYTSEEEEEI</sequence>